<name>A0A1G6GHP5_9BACI</name>
<evidence type="ECO:0000256" key="1">
    <source>
        <dbReference type="ARBA" id="ARBA00010040"/>
    </source>
</evidence>
<organism evidence="6 7">
    <name type="scientific">Shouchella lonarensis</name>
    <dbReference type="NCBI Taxonomy" id="1464122"/>
    <lineage>
        <taxon>Bacteria</taxon>
        <taxon>Bacillati</taxon>
        <taxon>Bacillota</taxon>
        <taxon>Bacilli</taxon>
        <taxon>Bacillales</taxon>
        <taxon>Bacillaceae</taxon>
        <taxon>Shouchella</taxon>
    </lineage>
</organism>
<dbReference type="Proteomes" id="UP000242662">
    <property type="component" value="Unassembled WGS sequence"/>
</dbReference>
<dbReference type="GO" id="GO:0004252">
    <property type="term" value="F:serine-type endopeptidase activity"/>
    <property type="evidence" value="ECO:0007669"/>
    <property type="project" value="TreeGrafter"/>
</dbReference>
<comment type="similarity">
    <text evidence="1">Belongs to the peptidase S9C family.</text>
</comment>
<dbReference type="OrthoDB" id="108903at2"/>
<evidence type="ECO:0000313" key="7">
    <source>
        <dbReference type="Proteomes" id="UP000242662"/>
    </source>
</evidence>
<accession>A0A1G6GHP5</accession>
<evidence type="ECO:0000256" key="4">
    <source>
        <dbReference type="ARBA" id="ARBA00022825"/>
    </source>
</evidence>
<keyword evidence="7" id="KW-1185">Reference proteome</keyword>
<evidence type="ECO:0000256" key="3">
    <source>
        <dbReference type="ARBA" id="ARBA00022801"/>
    </source>
</evidence>
<keyword evidence="2" id="KW-0645">Protease</keyword>
<dbReference type="Pfam" id="PF07676">
    <property type="entry name" value="PD40"/>
    <property type="match status" value="2"/>
</dbReference>
<dbReference type="RefSeq" id="WP_090774332.1">
    <property type="nucleotide sequence ID" value="NZ_FMYM01000001.1"/>
</dbReference>
<dbReference type="FunFam" id="3.40.50.1820:FF:000028">
    <property type="entry name" value="S9 family peptidase"/>
    <property type="match status" value="1"/>
</dbReference>
<proteinExistence type="inferred from homology"/>
<dbReference type="SUPFAM" id="SSF53474">
    <property type="entry name" value="alpha/beta-Hydrolases"/>
    <property type="match status" value="1"/>
</dbReference>
<dbReference type="GO" id="GO:0006508">
    <property type="term" value="P:proteolysis"/>
    <property type="evidence" value="ECO:0007669"/>
    <property type="project" value="UniProtKB-KW"/>
</dbReference>
<gene>
    <name evidence="6" type="ORF">SAMN05421737_10179</name>
</gene>
<keyword evidence="4" id="KW-0720">Serine protease</keyword>
<dbReference type="AlphaFoldDB" id="A0A1G6GHP5"/>
<dbReference type="Gene3D" id="2.120.10.30">
    <property type="entry name" value="TolB, C-terminal domain"/>
    <property type="match status" value="2"/>
</dbReference>
<dbReference type="InterPro" id="IPR011659">
    <property type="entry name" value="WD40"/>
</dbReference>
<reference evidence="7" key="1">
    <citation type="submission" date="2016-09" db="EMBL/GenBank/DDBJ databases">
        <authorList>
            <person name="Varghese N."/>
            <person name="Submissions S."/>
        </authorList>
    </citation>
    <scope>NUCLEOTIDE SEQUENCE [LARGE SCALE GENOMIC DNA]</scope>
    <source>
        <strain evidence="7">25nlg</strain>
    </source>
</reference>
<evidence type="ECO:0000259" key="5">
    <source>
        <dbReference type="Pfam" id="PF00326"/>
    </source>
</evidence>
<sequence>MGEKQICIDTLCDLETVTSPSLSPDGKTVLAVVTSIDHVKNDYISNVYSFKVQEKNVPLQLTFGTNKHISPKWSPTGHAFAFLSDRSGRMQLFVKVGLADARQLTDVDGAVTKFSWAPDGRHIVFSTRVKARGSIEEAAQDHLPQPHVVEKMKYKSDSRGMFDDSVQQMALVSTDKAEVTWLTNDHYDIQLHGFSPDGSALLMSGDERDHHDFSFLADLWLLSLEDGKREKLTSASLVILDACFSPDGAYVAILGHQREFENATQPKLFLYKRATKTVQMLAEDKDVYIGDVMIGDFLQQVVDQGIKWTDDSQAIDALVSQKGAVHLWRFHLNGDVTTLIEGAQHIHGYDIQSDCVVATMSTVERPSAVYSVNLRTDDLVLIHDGNEQLSLEKSYPEPVYYERDDGTFVAGWLMKPTHFEEGKKYPLILEVHGGPHAMYGVTYFHEFQVLCAQGYGVLFTNPRGGHGYGQTFVDAVRSDYGGGDFRDLMDVLDFTLAQHDWIDRSRLGLTGGSYGGFMTNWVIGHTNRFKAAVTQRSISNWISFYGVSDIGYYFTEWQIGADLSDIATLWHHSPLKYVEKVETPLLILHSENDLRCPIEQAEQLFIALKRLGKEATFMRFPEANHELSRSGKPNLRFARLQAIVDWFEKYL</sequence>
<evidence type="ECO:0000313" key="6">
    <source>
        <dbReference type="EMBL" id="SDB81528.1"/>
    </source>
</evidence>
<dbReference type="InterPro" id="IPR001375">
    <property type="entry name" value="Peptidase_S9_cat"/>
</dbReference>
<feature type="domain" description="Peptidase S9 prolyl oligopeptidase catalytic" evidence="5">
    <location>
        <begin position="443"/>
        <end position="651"/>
    </location>
</feature>
<dbReference type="Pfam" id="PF00326">
    <property type="entry name" value="Peptidase_S9"/>
    <property type="match status" value="1"/>
</dbReference>
<dbReference type="InterPro" id="IPR029058">
    <property type="entry name" value="AB_hydrolase_fold"/>
</dbReference>
<dbReference type="EMBL" id="FMYM01000001">
    <property type="protein sequence ID" value="SDB81528.1"/>
    <property type="molecule type" value="Genomic_DNA"/>
</dbReference>
<evidence type="ECO:0000256" key="2">
    <source>
        <dbReference type="ARBA" id="ARBA00022670"/>
    </source>
</evidence>
<dbReference type="PANTHER" id="PTHR42776">
    <property type="entry name" value="SERINE PEPTIDASE S9 FAMILY MEMBER"/>
    <property type="match status" value="1"/>
</dbReference>
<keyword evidence="3" id="KW-0378">Hydrolase</keyword>
<dbReference type="Gene3D" id="3.40.50.1820">
    <property type="entry name" value="alpha/beta hydrolase"/>
    <property type="match status" value="1"/>
</dbReference>
<dbReference type="STRING" id="1464122.SAMN05421737_10179"/>
<dbReference type="SUPFAM" id="SSF82171">
    <property type="entry name" value="DPP6 N-terminal domain-like"/>
    <property type="match status" value="1"/>
</dbReference>
<dbReference type="InterPro" id="IPR011042">
    <property type="entry name" value="6-blade_b-propeller_TolB-like"/>
</dbReference>
<dbReference type="PANTHER" id="PTHR42776:SF27">
    <property type="entry name" value="DIPEPTIDYL PEPTIDASE FAMILY MEMBER 6"/>
    <property type="match status" value="1"/>
</dbReference>
<protein>
    <submittedName>
        <fullName evidence="6">Acylaminoacyl-peptidase</fullName>
    </submittedName>
</protein>